<dbReference type="EMBL" id="CP157484">
    <property type="protein sequence ID" value="XBO37983.1"/>
    <property type="molecule type" value="Genomic_DNA"/>
</dbReference>
<name>A0AAU7JCI5_9HYPH</name>
<evidence type="ECO:0000313" key="2">
    <source>
        <dbReference type="EMBL" id="XBO37983.1"/>
    </source>
</evidence>
<accession>A0AAU7JCI5</accession>
<reference evidence="2" key="1">
    <citation type="submission" date="2024-05" db="EMBL/GenBank/DDBJ databases">
        <authorList>
            <person name="Kim S."/>
            <person name="Heo J."/>
            <person name="Choi H."/>
            <person name="Choi Y."/>
            <person name="Kwon S.-W."/>
            <person name="Kim Y."/>
        </authorList>
    </citation>
    <scope>NUCLEOTIDE SEQUENCE</scope>
    <source>
        <strain evidence="2">KACC 23698</strain>
    </source>
</reference>
<keyword evidence="1" id="KW-0175">Coiled coil</keyword>
<sequence length="151" mass="16442">MAHEQLSRIHELARMRARAALERASAAERRVAEALSESQAARDALAELAATQSAERAERIARILAGPASPARLARVGLQYDMDAEDRAAQERRIAQCDAAAAARRRDLERERGEARMAANRETKLAGSLERISRVARLSQEGASESDADAP</sequence>
<organism evidence="2">
    <name type="scientific">Alsobacter sp. KACC 23698</name>
    <dbReference type="NCBI Taxonomy" id="3149229"/>
    <lineage>
        <taxon>Bacteria</taxon>
        <taxon>Pseudomonadati</taxon>
        <taxon>Pseudomonadota</taxon>
        <taxon>Alphaproteobacteria</taxon>
        <taxon>Hyphomicrobiales</taxon>
        <taxon>Alsobacteraceae</taxon>
        <taxon>Alsobacter</taxon>
    </lineage>
</organism>
<proteinExistence type="predicted"/>
<feature type="coiled-coil region" evidence="1">
    <location>
        <begin position="17"/>
        <end position="44"/>
    </location>
</feature>
<protein>
    <submittedName>
        <fullName evidence="2">Uncharacterized protein</fullName>
    </submittedName>
</protein>
<evidence type="ECO:0000256" key="1">
    <source>
        <dbReference type="SAM" id="Coils"/>
    </source>
</evidence>
<dbReference type="RefSeq" id="WP_406854809.1">
    <property type="nucleotide sequence ID" value="NZ_CP157484.1"/>
</dbReference>
<dbReference type="AlphaFoldDB" id="A0AAU7JCI5"/>
<gene>
    <name evidence="2" type="ORF">ABEG18_20020</name>
</gene>